<proteinExistence type="predicted"/>
<sequence length="240" mass="26508">MPDAHAFQDLKHAKLIDLTREICHKMQRPPSHPSVEVCTFSTHNDVRVADGYEFTCATLALHLGDHAGTHVDAPYHFDPQSTVTVEKMPLTTFLTEAVCLDLSHKPDESDILPEDLEKAEAAAGVAIQEGDTVLLYTGFHDRHAGTEAYLSKFPGLTKESAVWLGKKKISLFGVEPVSPGRLGRSNFEVHHVCRDMGFTHMEGLVNLDKLVGKGRFRFIGFPLRIRGGTGSPIRAVAWLE</sequence>
<dbReference type="GO" id="GO:0004061">
    <property type="term" value="F:arylformamidase activity"/>
    <property type="evidence" value="ECO:0007669"/>
    <property type="project" value="InterPro"/>
</dbReference>
<protein>
    <submittedName>
        <fullName evidence="1">Cyclase family protein</fullName>
    </submittedName>
</protein>
<dbReference type="PANTHER" id="PTHR31118">
    <property type="entry name" value="CYCLASE-LIKE PROTEIN 2"/>
    <property type="match status" value="1"/>
</dbReference>
<gene>
    <name evidence="1" type="ORF">K8W16_07860</name>
</gene>
<name>A0A921AX54_9BACT</name>
<dbReference type="GO" id="GO:0019441">
    <property type="term" value="P:L-tryptophan catabolic process to kynurenine"/>
    <property type="evidence" value="ECO:0007669"/>
    <property type="project" value="InterPro"/>
</dbReference>
<dbReference type="PANTHER" id="PTHR31118:SF12">
    <property type="entry name" value="CYCLASE-LIKE PROTEIN 2"/>
    <property type="match status" value="1"/>
</dbReference>
<evidence type="ECO:0000313" key="2">
    <source>
        <dbReference type="Proteomes" id="UP000698963"/>
    </source>
</evidence>
<dbReference type="InterPro" id="IPR007325">
    <property type="entry name" value="KFase/CYL"/>
</dbReference>
<dbReference type="Pfam" id="PF04199">
    <property type="entry name" value="Cyclase"/>
    <property type="match status" value="1"/>
</dbReference>
<dbReference type="RefSeq" id="WP_304122596.1">
    <property type="nucleotide sequence ID" value="NZ_DYZA01000157.1"/>
</dbReference>
<comment type="caution">
    <text evidence="1">The sequence shown here is derived from an EMBL/GenBank/DDBJ whole genome shotgun (WGS) entry which is preliminary data.</text>
</comment>
<dbReference type="Gene3D" id="3.50.30.50">
    <property type="entry name" value="Putative cyclase"/>
    <property type="match status" value="1"/>
</dbReference>
<dbReference type="InterPro" id="IPR037175">
    <property type="entry name" value="KFase_sf"/>
</dbReference>
<dbReference type="SUPFAM" id="SSF102198">
    <property type="entry name" value="Putative cyclase"/>
    <property type="match status" value="1"/>
</dbReference>
<dbReference type="Proteomes" id="UP000698963">
    <property type="component" value="Unassembled WGS sequence"/>
</dbReference>
<reference evidence="1" key="2">
    <citation type="submission" date="2021-09" db="EMBL/GenBank/DDBJ databases">
        <authorList>
            <person name="Gilroy R."/>
        </authorList>
    </citation>
    <scope>NUCLEOTIDE SEQUENCE</scope>
    <source>
        <strain evidence="1">ChiGjej2B2-19336</strain>
    </source>
</reference>
<reference evidence="1" key="1">
    <citation type="journal article" date="2021" name="PeerJ">
        <title>Extensive microbial diversity within the chicken gut microbiome revealed by metagenomics and culture.</title>
        <authorList>
            <person name="Gilroy R."/>
            <person name="Ravi A."/>
            <person name="Getino M."/>
            <person name="Pursley I."/>
            <person name="Horton D.L."/>
            <person name="Alikhan N.F."/>
            <person name="Baker D."/>
            <person name="Gharbi K."/>
            <person name="Hall N."/>
            <person name="Watson M."/>
            <person name="Adriaenssens E.M."/>
            <person name="Foster-Nyarko E."/>
            <person name="Jarju S."/>
            <person name="Secka A."/>
            <person name="Antonio M."/>
            <person name="Oren A."/>
            <person name="Chaudhuri R.R."/>
            <person name="La Ragione R."/>
            <person name="Hildebrand F."/>
            <person name="Pallen M.J."/>
        </authorList>
    </citation>
    <scope>NUCLEOTIDE SEQUENCE</scope>
    <source>
        <strain evidence="1">ChiGjej2B2-19336</strain>
    </source>
</reference>
<evidence type="ECO:0000313" key="1">
    <source>
        <dbReference type="EMBL" id="HJD97546.1"/>
    </source>
</evidence>
<organism evidence="1 2">
    <name type="scientific">Mailhella massiliensis</name>
    <dbReference type="NCBI Taxonomy" id="1903261"/>
    <lineage>
        <taxon>Bacteria</taxon>
        <taxon>Pseudomonadati</taxon>
        <taxon>Thermodesulfobacteriota</taxon>
        <taxon>Desulfovibrionia</taxon>
        <taxon>Desulfovibrionales</taxon>
        <taxon>Desulfovibrionaceae</taxon>
        <taxon>Mailhella</taxon>
    </lineage>
</organism>
<dbReference type="EMBL" id="DYZA01000157">
    <property type="protein sequence ID" value="HJD97546.1"/>
    <property type="molecule type" value="Genomic_DNA"/>
</dbReference>
<accession>A0A921AX54</accession>
<dbReference type="AlphaFoldDB" id="A0A921AX54"/>